<comment type="caution">
    <text evidence="1">The sequence shown here is derived from an EMBL/GenBank/DDBJ whole genome shotgun (WGS) entry which is preliminary data.</text>
</comment>
<proteinExistence type="predicted"/>
<protein>
    <submittedName>
        <fullName evidence="1">Uncharacterized protein</fullName>
    </submittedName>
</protein>
<reference evidence="1 2" key="1">
    <citation type="submission" date="2023-11" db="EMBL/GenBank/DDBJ databases">
        <title>Halocaridina rubra genome assembly.</title>
        <authorList>
            <person name="Smith C."/>
        </authorList>
    </citation>
    <scope>NUCLEOTIDE SEQUENCE [LARGE SCALE GENOMIC DNA]</scope>
    <source>
        <strain evidence="1">EP-1</strain>
        <tissue evidence="1">Whole</tissue>
    </source>
</reference>
<feature type="non-terminal residue" evidence="1">
    <location>
        <position position="1"/>
    </location>
</feature>
<gene>
    <name evidence="1" type="ORF">SK128_007023</name>
</gene>
<keyword evidence="2" id="KW-1185">Reference proteome</keyword>
<sequence length="71" mass="8141">NWEINMWSEEAIAKEGEIYMRPSSQPRGTTRTGQTRGKGRVQTNVNKHLSLQKNALKLLKETMDEVKAARK</sequence>
<organism evidence="1 2">
    <name type="scientific">Halocaridina rubra</name>
    <name type="common">Hawaiian red shrimp</name>
    <dbReference type="NCBI Taxonomy" id="373956"/>
    <lineage>
        <taxon>Eukaryota</taxon>
        <taxon>Metazoa</taxon>
        <taxon>Ecdysozoa</taxon>
        <taxon>Arthropoda</taxon>
        <taxon>Crustacea</taxon>
        <taxon>Multicrustacea</taxon>
        <taxon>Malacostraca</taxon>
        <taxon>Eumalacostraca</taxon>
        <taxon>Eucarida</taxon>
        <taxon>Decapoda</taxon>
        <taxon>Pleocyemata</taxon>
        <taxon>Caridea</taxon>
        <taxon>Atyoidea</taxon>
        <taxon>Atyidae</taxon>
        <taxon>Halocaridina</taxon>
    </lineage>
</organism>
<feature type="non-terminal residue" evidence="1">
    <location>
        <position position="71"/>
    </location>
</feature>
<dbReference type="AlphaFoldDB" id="A0AAN8WRW3"/>
<evidence type="ECO:0000313" key="1">
    <source>
        <dbReference type="EMBL" id="KAK7071115.1"/>
    </source>
</evidence>
<name>A0AAN8WRW3_HALRR</name>
<dbReference type="EMBL" id="JAXCGZ010015140">
    <property type="protein sequence ID" value="KAK7071115.1"/>
    <property type="molecule type" value="Genomic_DNA"/>
</dbReference>
<evidence type="ECO:0000313" key="2">
    <source>
        <dbReference type="Proteomes" id="UP001381693"/>
    </source>
</evidence>
<accession>A0AAN8WRW3</accession>
<dbReference type="Proteomes" id="UP001381693">
    <property type="component" value="Unassembled WGS sequence"/>
</dbReference>